<gene>
    <name evidence="12" type="ORF">CBW42_09890</name>
</gene>
<dbReference type="GO" id="GO:0008324">
    <property type="term" value="F:monoatomic cation transmembrane transporter activity"/>
    <property type="evidence" value="ECO:0007669"/>
    <property type="project" value="InterPro"/>
</dbReference>
<organism evidence="12 13">
    <name type="scientific">Butyricicoccus porcorum</name>
    <dbReference type="NCBI Taxonomy" id="1945634"/>
    <lineage>
        <taxon>Bacteria</taxon>
        <taxon>Bacillati</taxon>
        <taxon>Bacillota</taxon>
        <taxon>Clostridia</taxon>
        <taxon>Eubacteriales</taxon>
        <taxon>Butyricicoccaceae</taxon>
        <taxon>Butyricicoccus</taxon>
    </lineage>
</organism>
<dbReference type="Pfam" id="PF02080">
    <property type="entry name" value="TrkA_C"/>
    <property type="match status" value="1"/>
</dbReference>
<dbReference type="InterPro" id="IPR006037">
    <property type="entry name" value="RCK_C"/>
</dbReference>
<keyword evidence="13" id="KW-1185">Reference proteome</keyword>
<evidence type="ECO:0000256" key="9">
    <source>
        <dbReference type="ARBA" id="ARBA00023303"/>
    </source>
</evidence>
<feature type="transmembrane region" description="Helical" evidence="10">
    <location>
        <begin position="187"/>
        <end position="206"/>
    </location>
</feature>
<protein>
    <recommendedName>
        <fullName evidence="11">RCK C-terminal domain-containing protein</fullName>
    </recommendedName>
</protein>
<dbReference type="PRINTS" id="PR00762">
    <property type="entry name" value="CLCHANNEL"/>
</dbReference>
<feature type="transmembrane region" description="Helical" evidence="10">
    <location>
        <begin position="361"/>
        <end position="386"/>
    </location>
</feature>
<reference evidence="12 13" key="1">
    <citation type="submission" date="2017-05" db="EMBL/GenBank/DDBJ databases">
        <title>Butyricicoccus porcorum sp. nov. a butyrate-producing bacterium from the swine intestinal tract.</title>
        <authorList>
            <person name="Trachsel J."/>
            <person name="Humphrey S."/>
            <person name="Allen H.K."/>
        </authorList>
    </citation>
    <scope>NUCLEOTIDE SEQUENCE [LARGE SCALE GENOMIC DNA]</scope>
    <source>
        <strain evidence="12">BB10</strain>
    </source>
</reference>
<comment type="caution">
    <text evidence="12">The sequence shown here is derived from an EMBL/GenBank/DDBJ whole genome shotgun (WGS) entry which is preliminary data.</text>
</comment>
<evidence type="ECO:0000259" key="11">
    <source>
        <dbReference type="PROSITE" id="PS51202"/>
    </source>
</evidence>
<dbReference type="AlphaFoldDB" id="A0A252F3B7"/>
<dbReference type="SUPFAM" id="SSF81340">
    <property type="entry name" value="Clc chloride channel"/>
    <property type="match status" value="1"/>
</dbReference>
<dbReference type="PANTHER" id="PTHR43427:SF6">
    <property type="entry name" value="CHLORIDE CHANNEL PROTEIN CLC-E"/>
    <property type="match status" value="1"/>
</dbReference>
<evidence type="ECO:0000256" key="8">
    <source>
        <dbReference type="ARBA" id="ARBA00023214"/>
    </source>
</evidence>
<evidence type="ECO:0000256" key="7">
    <source>
        <dbReference type="ARBA" id="ARBA00023173"/>
    </source>
</evidence>
<feature type="transmembrane region" description="Helical" evidence="10">
    <location>
        <begin position="104"/>
        <end position="125"/>
    </location>
</feature>
<keyword evidence="7" id="KW-0869">Chloride channel</keyword>
<dbReference type="GO" id="GO:0005254">
    <property type="term" value="F:chloride channel activity"/>
    <property type="evidence" value="ECO:0007669"/>
    <property type="project" value="UniProtKB-KW"/>
</dbReference>
<name>A0A252F3B7_9FIRM</name>
<keyword evidence="2" id="KW-0813">Transport</keyword>
<dbReference type="InterPro" id="IPR001807">
    <property type="entry name" value="ClC"/>
</dbReference>
<evidence type="ECO:0000313" key="12">
    <source>
        <dbReference type="EMBL" id="OUM20100.1"/>
    </source>
</evidence>
<dbReference type="Gene3D" id="1.10.3080.10">
    <property type="entry name" value="Clc chloride channel"/>
    <property type="match status" value="1"/>
</dbReference>
<feature type="transmembrane region" description="Helical" evidence="10">
    <location>
        <begin position="12"/>
        <end position="38"/>
    </location>
</feature>
<dbReference type="SUPFAM" id="SSF116726">
    <property type="entry name" value="TrkA C-terminal domain-like"/>
    <property type="match status" value="1"/>
</dbReference>
<feature type="transmembrane region" description="Helical" evidence="10">
    <location>
        <begin position="266"/>
        <end position="284"/>
    </location>
</feature>
<sequence length="518" mass="55141">MKAGQMVSRYSSLRTLLVFEGLLVGIVSGLVTSLYRYVLDRADDIRNAALGLCSGHPLRMACWFGILIVLAVLVTALLKWEPMISGSGIPQVEAELLGYIRPRWWRVILGKIAAGFLCIVGGLSLGREGPSIQLGGMAGKGVSRWLKRFRLEEHFLITCGASAGLSAAFNAPLAGVMFALEEIHKNFSAMVLLSCMAASLIADYISNGIFGMEPVFSFQFIGMIPLHGYAYIVILGVLCGVLGAVHNAGMLGAQTLYKKLGFLPQVCRIAIPFLIAGVLGFVMPELLGGGHHMVAMLYAEHPNLGLLLTIIVAKFLFTAVSFGSSAPGGTLVPLLTLGAFIGGAYGSAVVDWFGFDRDFSTNLVIIAMAAFFAAIVRAPVTGIVLISELTGSFSHLLSLSTAALVAYVVAETLGSKPFFESLTERFLEGQKGKVIVKGAGNKKSIITSIIEEGSEADNCMIQDLGLPSECLVVSVTRGANELIPRGKLRLKAGDTLATMVSERDLAAMESVLKHKTSF</sequence>
<keyword evidence="6 10" id="KW-0472">Membrane</keyword>
<keyword evidence="5" id="KW-0406">Ion transport</keyword>
<evidence type="ECO:0000256" key="2">
    <source>
        <dbReference type="ARBA" id="ARBA00022448"/>
    </source>
</evidence>
<evidence type="ECO:0000256" key="5">
    <source>
        <dbReference type="ARBA" id="ARBA00023065"/>
    </source>
</evidence>
<feature type="domain" description="RCK C-terminal" evidence="11">
    <location>
        <begin position="433"/>
        <end position="514"/>
    </location>
</feature>
<evidence type="ECO:0000256" key="10">
    <source>
        <dbReference type="SAM" id="Phobius"/>
    </source>
</evidence>
<evidence type="ECO:0000256" key="1">
    <source>
        <dbReference type="ARBA" id="ARBA00004141"/>
    </source>
</evidence>
<proteinExistence type="predicted"/>
<evidence type="ECO:0000256" key="3">
    <source>
        <dbReference type="ARBA" id="ARBA00022692"/>
    </source>
</evidence>
<dbReference type="EMBL" id="NHOC01000008">
    <property type="protein sequence ID" value="OUM20100.1"/>
    <property type="molecule type" value="Genomic_DNA"/>
</dbReference>
<dbReference type="Proteomes" id="UP000194903">
    <property type="component" value="Unassembled WGS sequence"/>
</dbReference>
<dbReference type="InterPro" id="IPR014743">
    <property type="entry name" value="Cl-channel_core"/>
</dbReference>
<evidence type="ECO:0000256" key="6">
    <source>
        <dbReference type="ARBA" id="ARBA00023136"/>
    </source>
</evidence>
<keyword evidence="3 10" id="KW-0812">Transmembrane</keyword>
<dbReference type="GO" id="GO:0006813">
    <property type="term" value="P:potassium ion transport"/>
    <property type="evidence" value="ECO:0007669"/>
    <property type="project" value="InterPro"/>
</dbReference>
<dbReference type="OrthoDB" id="9812438at2"/>
<feature type="transmembrane region" description="Helical" evidence="10">
    <location>
        <begin position="393"/>
        <end position="410"/>
    </location>
</feature>
<feature type="transmembrane region" description="Helical" evidence="10">
    <location>
        <begin position="155"/>
        <end position="180"/>
    </location>
</feature>
<dbReference type="PANTHER" id="PTHR43427">
    <property type="entry name" value="CHLORIDE CHANNEL PROTEIN CLC-E"/>
    <property type="match status" value="1"/>
</dbReference>
<keyword evidence="9" id="KW-0407">Ion channel</keyword>
<feature type="transmembrane region" description="Helical" evidence="10">
    <location>
        <begin position="304"/>
        <end position="322"/>
    </location>
</feature>
<keyword evidence="8" id="KW-0868">Chloride</keyword>
<feature type="transmembrane region" description="Helical" evidence="10">
    <location>
        <begin position="334"/>
        <end position="355"/>
    </location>
</feature>
<accession>A0A252F3B7</accession>
<dbReference type="CDD" id="cd01031">
    <property type="entry name" value="EriC"/>
    <property type="match status" value="1"/>
</dbReference>
<dbReference type="PROSITE" id="PS51202">
    <property type="entry name" value="RCK_C"/>
    <property type="match status" value="1"/>
</dbReference>
<evidence type="ECO:0000256" key="4">
    <source>
        <dbReference type="ARBA" id="ARBA00022989"/>
    </source>
</evidence>
<dbReference type="GO" id="GO:0034707">
    <property type="term" value="C:chloride channel complex"/>
    <property type="evidence" value="ECO:0007669"/>
    <property type="project" value="UniProtKB-KW"/>
</dbReference>
<feature type="transmembrane region" description="Helical" evidence="10">
    <location>
        <begin position="226"/>
        <end position="245"/>
    </location>
</feature>
<dbReference type="Pfam" id="PF00654">
    <property type="entry name" value="Voltage_CLC"/>
    <property type="match status" value="1"/>
</dbReference>
<keyword evidence="4 10" id="KW-1133">Transmembrane helix</keyword>
<dbReference type="InterPro" id="IPR050368">
    <property type="entry name" value="ClC-type_chloride_channel"/>
</dbReference>
<feature type="transmembrane region" description="Helical" evidence="10">
    <location>
        <begin position="58"/>
        <end position="78"/>
    </location>
</feature>
<dbReference type="InterPro" id="IPR036721">
    <property type="entry name" value="RCK_C_sf"/>
</dbReference>
<comment type="subcellular location">
    <subcellularLocation>
        <location evidence="1">Membrane</location>
        <topology evidence="1">Multi-pass membrane protein</topology>
    </subcellularLocation>
</comment>
<dbReference type="Gene3D" id="3.30.70.1450">
    <property type="entry name" value="Regulator of K+ conductance, C-terminal domain"/>
    <property type="match status" value="1"/>
</dbReference>
<evidence type="ECO:0000313" key="13">
    <source>
        <dbReference type="Proteomes" id="UP000194903"/>
    </source>
</evidence>